<dbReference type="CDD" id="cd00038">
    <property type="entry name" value="CAP_ED"/>
    <property type="match status" value="1"/>
</dbReference>
<evidence type="ECO:0000313" key="9">
    <source>
        <dbReference type="Proteomes" id="UP000774326"/>
    </source>
</evidence>
<dbReference type="Gene3D" id="2.60.120.10">
    <property type="entry name" value="Jelly Rolls"/>
    <property type="match status" value="1"/>
</dbReference>
<keyword evidence="4 6" id="KW-0472">Membrane</keyword>
<feature type="transmembrane region" description="Helical" evidence="6">
    <location>
        <begin position="404"/>
        <end position="425"/>
    </location>
</feature>
<feature type="transmembrane region" description="Helical" evidence="6">
    <location>
        <begin position="543"/>
        <end position="575"/>
    </location>
</feature>
<dbReference type="InterPro" id="IPR052706">
    <property type="entry name" value="Membrane-Transporter-like"/>
</dbReference>
<reference evidence="8" key="2">
    <citation type="submission" date="2021-01" db="EMBL/GenBank/DDBJ databases">
        <authorList>
            <person name="Schikora-Tamarit M.A."/>
        </authorList>
    </citation>
    <scope>NUCLEOTIDE SEQUENCE</scope>
    <source>
        <strain evidence="8">CBS2887</strain>
    </source>
</reference>
<feature type="domain" description="STAS" evidence="7">
    <location>
        <begin position="666"/>
        <end position="769"/>
    </location>
</feature>
<evidence type="ECO:0000259" key="7">
    <source>
        <dbReference type="PROSITE" id="PS50801"/>
    </source>
</evidence>
<evidence type="ECO:0000256" key="1">
    <source>
        <dbReference type="ARBA" id="ARBA00004141"/>
    </source>
</evidence>
<reference evidence="8" key="1">
    <citation type="journal article" date="2021" name="Open Biol.">
        <title>Shared evolutionary footprints suggest mitochondrial oxidative damage underlies multiple complex I losses in fungi.</title>
        <authorList>
            <person name="Schikora-Tamarit M.A."/>
            <person name="Marcet-Houben M."/>
            <person name="Nosek J."/>
            <person name="Gabaldon T."/>
        </authorList>
    </citation>
    <scope>NUCLEOTIDE SEQUENCE</scope>
    <source>
        <strain evidence="8">CBS2887</strain>
    </source>
</reference>
<gene>
    <name evidence="8" type="ORF">WICPIJ_008845</name>
</gene>
<feature type="compositionally biased region" description="Low complexity" evidence="5">
    <location>
        <begin position="137"/>
        <end position="156"/>
    </location>
</feature>
<dbReference type="PROSITE" id="PS50801">
    <property type="entry name" value="STAS"/>
    <property type="match status" value="1"/>
</dbReference>
<proteinExistence type="predicted"/>
<keyword evidence="9" id="KW-1185">Reference proteome</keyword>
<dbReference type="PANTHER" id="PTHR43310">
    <property type="entry name" value="SULFATE TRANSPORTER YBAR-RELATED"/>
    <property type="match status" value="1"/>
</dbReference>
<evidence type="ECO:0000256" key="4">
    <source>
        <dbReference type="ARBA" id="ARBA00023136"/>
    </source>
</evidence>
<name>A0A9P8PVG2_WICPI</name>
<dbReference type="GO" id="GO:0016020">
    <property type="term" value="C:membrane"/>
    <property type="evidence" value="ECO:0007669"/>
    <property type="project" value="UniProtKB-SubCell"/>
</dbReference>
<dbReference type="InterPro" id="IPR036513">
    <property type="entry name" value="STAS_dom_sf"/>
</dbReference>
<dbReference type="AlphaFoldDB" id="A0A9P8PVG2"/>
<accession>A0A9P8PVG2</accession>
<evidence type="ECO:0000256" key="5">
    <source>
        <dbReference type="SAM" id="MobiDB-lite"/>
    </source>
</evidence>
<feature type="transmembrane region" description="Helical" evidence="6">
    <location>
        <begin position="204"/>
        <end position="226"/>
    </location>
</feature>
<sequence length="1013" mass="111858">MNGVRSNSTSRKPATLQDALSISLGLSSSFGNGSTASISSPPPPHGGFTNRDSLNLSHNIDNYLSRSFAGSSIFNKHPNSGQPILTDADDELEGQTEFIAENDEYYSKNQPSSSSSASPIGVIDEETNLLQSEPTYSAYSQPQQQHHQHQSYSYASTPTQASNSGVLEIDFESQTVVKQSSMSVAFQEIKNDLTVPNVLSYTPAVVLGTLLNILDALSYGMIIFPISDAAFSGLSNTGLSMFYVSCVISQVLFSMGWSQFKAGIGSEMIEVTPFFHSMALAILKELGGDAADQDVVISTTITTYALSSVITGLIFFLLGYYRMGELVGYFPRHILVGCIGGVGYFLIITGIEISGGTGPLTYTLEYFWKLLELNTFCKISLAVAVTVALLLIQLRLTNSLVLPSFYIGVLVLFHFIIIVMPSLTLEDARKAGYLFDTSANSNESWYEFYKLYRLNIVDWWLVVKQVPTILALTFFGILHVPINVPALAVSTKQENDVNVDRELIAHGMSNLVSGLCGSIQNYLVYTNSLLFIRAGADSRVAGLMLAAATFVVLVSGSVIVAVIPVCVVGSLIFILGYELLKEALWDTRNKTGKFEYFTIVVIVVTMGAYDFVGGVFVGVLLAFVGCVADQSRTPVVRKEFTGEIARSTVMRHSLQDSFLSKIGKQIYVLKLQSYLFFGSIGGLEKRIKSLFESQEIRYLILDFTSVLNVDFSASEGLNRIKKVVFEHGAFLIISLGDDKIYAKLDKVNLFDSNLKLKVFKELNSALEWSENEFLLKYKAYKSSTKGNPNSFGDDYEEPLIDSQFIEAQPAASTTRTNSTHLPINTPRNTNFLREASHYLKKENNINVQLLQTTQTASTSPKKDSSNFSKLFLFSSQAYTSQLTYKFWEDLIHKFQRQAIHKGDRLFTDGEDFVMLIDTGSINVSHCINGKKEYTSQETFISRTLFGRVEGMANSTDQLIVTAKRDSTVWVLHSDALAEVKSQHPALFIELLLVLNKVNEKRGRLVTGNTLMSA</sequence>
<dbReference type="CDD" id="cd07042">
    <property type="entry name" value="STAS_SulP_like_sulfate_transporter"/>
    <property type="match status" value="1"/>
</dbReference>
<dbReference type="InterPro" id="IPR011547">
    <property type="entry name" value="SLC26A/SulP_dom"/>
</dbReference>
<dbReference type="InterPro" id="IPR018490">
    <property type="entry name" value="cNMP-bd_dom_sf"/>
</dbReference>
<dbReference type="OrthoDB" id="409725at2759"/>
<dbReference type="Proteomes" id="UP000774326">
    <property type="component" value="Unassembled WGS sequence"/>
</dbReference>
<feature type="transmembrane region" description="Helical" evidence="6">
    <location>
        <begin position="333"/>
        <end position="353"/>
    </location>
</feature>
<feature type="region of interest" description="Disordered" evidence="5">
    <location>
        <begin position="137"/>
        <end position="159"/>
    </location>
</feature>
<organism evidence="8 9">
    <name type="scientific">Wickerhamomyces pijperi</name>
    <name type="common">Yeast</name>
    <name type="synonym">Pichia pijperi</name>
    <dbReference type="NCBI Taxonomy" id="599730"/>
    <lineage>
        <taxon>Eukaryota</taxon>
        <taxon>Fungi</taxon>
        <taxon>Dikarya</taxon>
        <taxon>Ascomycota</taxon>
        <taxon>Saccharomycotina</taxon>
        <taxon>Saccharomycetes</taxon>
        <taxon>Phaffomycetales</taxon>
        <taxon>Wickerhamomycetaceae</taxon>
        <taxon>Wickerhamomyces</taxon>
    </lineage>
</organism>
<dbReference type="Pfam" id="PF00916">
    <property type="entry name" value="Sulfate_transp"/>
    <property type="match status" value="1"/>
</dbReference>
<evidence type="ECO:0000256" key="6">
    <source>
        <dbReference type="SAM" id="Phobius"/>
    </source>
</evidence>
<dbReference type="Pfam" id="PF01740">
    <property type="entry name" value="STAS"/>
    <property type="match status" value="1"/>
</dbReference>
<dbReference type="PANTHER" id="PTHR43310:SF4">
    <property type="entry name" value="AFR304WP"/>
    <property type="match status" value="1"/>
</dbReference>
<evidence type="ECO:0000313" key="8">
    <source>
        <dbReference type="EMBL" id="KAH3678355.1"/>
    </source>
</evidence>
<feature type="transmembrane region" description="Helical" evidence="6">
    <location>
        <begin position="469"/>
        <end position="491"/>
    </location>
</feature>
<evidence type="ECO:0000256" key="3">
    <source>
        <dbReference type="ARBA" id="ARBA00022989"/>
    </source>
</evidence>
<dbReference type="Gene3D" id="3.30.750.24">
    <property type="entry name" value="STAS domain"/>
    <property type="match status" value="1"/>
</dbReference>
<dbReference type="InterPro" id="IPR014710">
    <property type="entry name" value="RmlC-like_jellyroll"/>
</dbReference>
<comment type="subcellular location">
    <subcellularLocation>
        <location evidence="1">Membrane</location>
        <topology evidence="1">Multi-pass membrane protein</topology>
    </subcellularLocation>
</comment>
<protein>
    <recommendedName>
        <fullName evidence="7">STAS domain-containing protein</fullName>
    </recommendedName>
</protein>
<keyword evidence="3 6" id="KW-1133">Transmembrane helix</keyword>
<dbReference type="SUPFAM" id="SSF52091">
    <property type="entry name" value="SpoIIaa-like"/>
    <property type="match status" value="1"/>
</dbReference>
<feature type="transmembrane region" description="Helical" evidence="6">
    <location>
        <begin position="301"/>
        <end position="321"/>
    </location>
</feature>
<feature type="transmembrane region" description="Helical" evidence="6">
    <location>
        <begin position="373"/>
        <end position="392"/>
    </location>
</feature>
<dbReference type="InterPro" id="IPR002645">
    <property type="entry name" value="STAS_dom"/>
</dbReference>
<evidence type="ECO:0000256" key="2">
    <source>
        <dbReference type="ARBA" id="ARBA00022692"/>
    </source>
</evidence>
<feature type="transmembrane region" description="Helical" evidence="6">
    <location>
        <begin position="238"/>
        <end position="258"/>
    </location>
</feature>
<comment type="caution">
    <text evidence="8">The sequence shown here is derived from an EMBL/GenBank/DDBJ whole genome shotgun (WGS) entry which is preliminary data.</text>
</comment>
<dbReference type="InterPro" id="IPR000595">
    <property type="entry name" value="cNMP-bd_dom"/>
</dbReference>
<dbReference type="SUPFAM" id="SSF51206">
    <property type="entry name" value="cAMP-binding domain-like"/>
    <property type="match status" value="1"/>
</dbReference>
<dbReference type="EMBL" id="JAEUBG010005094">
    <property type="protein sequence ID" value="KAH3678355.1"/>
    <property type="molecule type" value="Genomic_DNA"/>
</dbReference>
<feature type="region of interest" description="Disordered" evidence="5">
    <location>
        <begin position="31"/>
        <end position="52"/>
    </location>
</feature>
<feature type="transmembrane region" description="Helical" evidence="6">
    <location>
        <begin position="596"/>
        <end position="624"/>
    </location>
</feature>
<keyword evidence="2 6" id="KW-0812">Transmembrane</keyword>
<feature type="transmembrane region" description="Helical" evidence="6">
    <location>
        <begin position="503"/>
        <end position="523"/>
    </location>
</feature>